<reference evidence="2" key="2">
    <citation type="submission" date="2020-09" db="EMBL/GenBank/DDBJ databases">
        <authorList>
            <person name="Sun Q."/>
            <person name="Ohkuma M."/>
        </authorList>
    </citation>
    <scope>NUCLEOTIDE SEQUENCE</scope>
    <source>
        <strain evidence="2">JCM 3346</strain>
    </source>
</reference>
<dbReference type="RefSeq" id="WP_189086751.1">
    <property type="nucleotide sequence ID" value="NZ_BMRJ01000008.1"/>
</dbReference>
<organism evidence="2 3">
    <name type="scientific">Agromyces mediolanus</name>
    <name type="common">Corynebacterium mediolanum</name>
    <dbReference type="NCBI Taxonomy" id="41986"/>
    <lineage>
        <taxon>Bacteria</taxon>
        <taxon>Bacillati</taxon>
        <taxon>Actinomycetota</taxon>
        <taxon>Actinomycetes</taxon>
        <taxon>Micrococcales</taxon>
        <taxon>Microbacteriaceae</taxon>
        <taxon>Agromyces</taxon>
    </lineage>
</organism>
<dbReference type="SUPFAM" id="SSF55729">
    <property type="entry name" value="Acyl-CoA N-acyltransferases (Nat)"/>
    <property type="match status" value="1"/>
</dbReference>
<dbReference type="Proteomes" id="UP000610303">
    <property type="component" value="Unassembled WGS sequence"/>
</dbReference>
<name>A0A918FJ40_AGRME</name>
<feature type="domain" description="N-acetyltransferase" evidence="1">
    <location>
        <begin position="31"/>
        <end position="180"/>
    </location>
</feature>
<dbReference type="AlphaFoldDB" id="A0A918FJ40"/>
<accession>A0A918FJ40</accession>
<dbReference type="PANTHER" id="PTHR43617">
    <property type="entry name" value="L-AMINO ACID N-ACETYLTRANSFERASE"/>
    <property type="match status" value="1"/>
</dbReference>
<sequence>MLSIRWATVEDAAGVAAVHVNAWRVAYAGLIDQAVLDRQSVEARTQMWRNSITRSQLGEAPDGYGDVAHRLLVAELDGEILGWASFGGGRDDDRRELGELAGLYVDPTSWTHGVGHALIERAQQELAAAGWTEAYLWVLDGNARAIRFYERHGWRADGGEKFGEGGSVDGLHELRYVRPL</sequence>
<reference evidence="2" key="1">
    <citation type="journal article" date="2014" name="Int. J. Syst. Evol. Microbiol.">
        <title>Complete genome sequence of Corynebacterium casei LMG S-19264T (=DSM 44701T), isolated from a smear-ripened cheese.</title>
        <authorList>
            <consortium name="US DOE Joint Genome Institute (JGI-PGF)"/>
            <person name="Walter F."/>
            <person name="Albersmeier A."/>
            <person name="Kalinowski J."/>
            <person name="Ruckert C."/>
        </authorList>
    </citation>
    <scope>NUCLEOTIDE SEQUENCE</scope>
    <source>
        <strain evidence="2">JCM 3346</strain>
    </source>
</reference>
<dbReference type="InterPro" id="IPR016181">
    <property type="entry name" value="Acyl_CoA_acyltransferase"/>
</dbReference>
<dbReference type="EMBL" id="BMRJ01000008">
    <property type="protein sequence ID" value="GGR38435.1"/>
    <property type="molecule type" value="Genomic_DNA"/>
</dbReference>
<gene>
    <name evidence="2" type="ORF">GCM10010196_35470</name>
</gene>
<dbReference type="CDD" id="cd04301">
    <property type="entry name" value="NAT_SF"/>
    <property type="match status" value="1"/>
</dbReference>
<dbReference type="InterPro" id="IPR000182">
    <property type="entry name" value="GNAT_dom"/>
</dbReference>
<dbReference type="GO" id="GO:0016747">
    <property type="term" value="F:acyltransferase activity, transferring groups other than amino-acyl groups"/>
    <property type="evidence" value="ECO:0007669"/>
    <property type="project" value="InterPro"/>
</dbReference>
<dbReference type="Gene3D" id="3.40.630.30">
    <property type="match status" value="1"/>
</dbReference>
<protein>
    <submittedName>
        <fullName evidence="2">N-acetyltransferase</fullName>
    </submittedName>
</protein>
<evidence type="ECO:0000313" key="2">
    <source>
        <dbReference type="EMBL" id="GGR38435.1"/>
    </source>
</evidence>
<dbReference type="Pfam" id="PF00583">
    <property type="entry name" value="Acetyltransf_1"/>
    <property type="match status" value="1"/>
</dbReference>
<evidence type="ECO:0000259" key="1">
    <source>
        <dbReference type="PROSITE" id="PS51186"/>
    </source>
</evidence>
<evidence type="ECO:0000313" key="3">
    <source>
        <dbReference type="Proteomes" id="UP000610303"/>
    </source>
</evidence>
<dbReference type="PROSITE" id="PS51186">
    <property type="entry name" value="GNAT"/>
    <property type="match status" value="1"/>
</dbReference>
<keyword evidence="3" id="KW-1185">Reference proteome</keyword>
<proteinExistence type="predicted"/>
<dbReference type="InterPro" id="IPR050276">
    <property type="entry name" value="MshD_Acetyltransferase"/>
</dbReference>
<comment type="caution">
    <text evidence="2">The sequence shown here is derived from an EMBL/GenBank/DDBJ whole genome shotgun (WGS) entry which is preliminary data.</text>
</comment>